<evidence type="ECO:0000313" key="2">
    <source>
        <dbReference type="Proteomes" id="UP000219167"/>
    </source>
</evidence>
<gene>
    <name evidence="1" type="ORF">SAMN05892877_101197</name>
</gene>
<dbReference type="AlphaFoldDB" id="A0A285TZK8"/>
<dbReference type="EMBL" id="OBQD01000001">
    <property type="protein sequence ID" value="SOC35124.1"/>
    <property type="molecule type" value="Genomic_DNA"/>
</dbReference>
<proteinExistence type="predicted"/>
<protein>
    <submittedName>
        <fullName evidence="1">Uncharacterized protein</fullName>
    </submittedName>
</protein>
<accession>A0A285TZK8</accession>
<keyword evidence="2" id="KW-1185">Reference proteome</keyword>
<dbReference type="Proteomes" id="UP000219167">
    <property type="component" value="Unassembled WGS sequence"/>
</dbReference>
<evidence type="ECO:0000313" key="1">
    <source>
        <dbReference type="EMBL" id="SOC35124.1"/>
    </source>
</evidence>
<reference evidence="1 2" key="1">
    <citation type="submission" date="2017-08" db="EMBL/GenBank/DDBJ databases">
        <authorList>
            <person name="de Groot N.N."/>
        </authorList>
    </citation>
    <scope>NUCLEOTIDE SEQUENCE [LARGE SCALE GENOMIC DNA]</scope>
    <source>
        <strain evidence="1 2">JC85</strain>
    </source>
</reference>
<sequence>MLYTNHATAKHIAANRHKYRILSRLPLWYARYKPGIRNVFPLGNWENFAARCIGRRHRPS</sequence>
<name>A0A285TZK8_9HYPH</name>
<organism evidence="1 2">
    <name type="scientific">Rhizobium subbaraonis</name>
    <dbReference type="NCBI Taxonomy" id="908946"/>
    <lineage>
        <taxon>Bacteria</taxon>
        <taxon>Pseudomonadati</taxon>
        <taxon>Pseudomonadota</taxon>
        <taxon>Alphaproteobacteria</taxon>
        <taxon>Hyphomicrobiales</taxon>
        <taxon>Rhizobiaceae</taxon>
        <taxon>Rhizobium/Agrobacterium group</taxon>
        <taxon>Rhizobium</taxon>
    </lineage>
</organism>